<organism evidence="2 3">
    <name type="scientific">Streptomyces stelliscabiei</name>
    <dbReference type="NCBI Taxonomy" id="146820"/>
    <lineage>
        <taxon>Bacteria</taxon>
        <taxon>Bacillati</taxon>
        <taxon>Actinomycetota</taxon>
        <taxon>Actinomycetes</taxon>
        <taxon>Kitasatosporales</taxon>
        <taxon>Streptomycetaceae</taxon>
        <taxon>Streptomyces</taxon>
    </lineage>
</organism>
<proteinExistence type="predicted"/>
<evidence type="ECO:0000313" key="3">
    <source>
        <dbReference type="Proteomes" id="UP000629287"/>
    </source>
</evidence>
<feature type="compositionally biased region" description="Pro residues" evidence="1">
    <location>
        <begin position="28"/>
        <end position="39"/>
    </location>
</feature>
<dbReference type="GeneID" id="86825929"/>
<reference evidence="2 3" key="1">
    <citation type="submission" date="2020-10" db="EMBL/GenBank/DDBJ databases">
        <title>Sequencing the genomes of 1000 actinobacteria strains.</title>
        <authorList>
            <person name="Klenk H.-P."/>
        </authorList>
    </citation>
    <scope>NUCLEOTIDE SEQUENCE [LARGE SCALE GENOMIC DNA]</scope>
    <source>
        <strain evidence="2 3">DSM 41803</strain>
    </source>
</reference>
<dbReference type="RefSeq" id="WP_046920277.1">
    <property type="nucleotide sequence ID" value="NZ_JADBGF010000001.1"/>
</dbReference>
<evidence type="ECO:0000256" key="1">
    <source>
        <dbReference type="SAM" id="MobiDB-lite"/>
    </source>
</evidence>
<feature type="compositionally biased region" description="Pro residues" evidence="1">
    <location>
        <begin position="50"/>
        <end position="60"/>
    </location>
</feature>
<keyword evidence="3" id="KW-1185">Reference proteome</keyword>
<protein>
    <submittedName>
        <fullName evidence="2">Uncharacterized protein</fullName>
    </submittedName>
</protein>
<accession>A0A8I0P0K8</accession>
<sequence>MSDDLPFAPDSTPPWLRPEIPEHLRPFAAPPRPQEPPAVPAQRDADSAPGPVPATPPAAPAPWATATPHPPGRPAPDPVTRRLRQTVSDLPAWDPLPPGEQLVRRPSRDL</sequence>
<comment type="caution">
    <text evidence="2">The sequence shown here is derived from an EMBL/GenBank/DDBJ whole genome shotgun (WGS) entry which is preliminary data.</text>
</comment>
<dbReference type="EMBL" id="JADBGF010000001">
    <property type="protein sequence ID" value="MBE1595197.1"/>
    <property type="molecule type" value="Genomic_DNA"/>
</dbReference>
<evidence type="ECO:0000313" key="2">
    <source>
        <dbReference type="EMBL" id="MBE1595197.1"/>
    </source>
</evidence>
<gene>
    <name evidence="2" type="ORF">H4687_001326</name>
</gene>
<dbReference type="OrthoDB" id="4775621at2"/>
<feature type="compositionally biased region" description="Pro residues" evidence="1">
    <location>
        <begin position="68"/>
        <end position="77"/>
    </location>
</feature>
<dbReference type="Proteomes" id="UP000629287">
    <property type="component" value="Unassembled WGS sequence"/>
</dbReference>
<dbReference type="AlphaFoldDB" id="A0A8I0P0K8"/>
<feature type="region of interest" description="Disordered" evidence="1">
    <location>
        <begin position="1"/>
        <end position="110"/>
    </location>
</feature>
<name>A0A8I0P0K8_9ACTN</name>